<dbReference type="AlphaFoldDB" id="A0A382U4C6"/>
<accession>A0A382U4C6</accession>
<gene>
    <name evidence="1" type="ORF">METZ01_LOCUS381957</name>
</gene>
<sequence length="200" mass="23493">MKNILLWFLLVVILDCNLFSQNHYDYFFDGGGEYIFESHDICLTNSDRSLIWEEIKQNQKNIINDELSFKNFKQSITYEWPLRKHSSLVFNNYYGISNFVDHDNRVDSTLDYNCFSRTYDGHKGTDIFTWPFPWYLYNNNYVEVIASEAGIIINKHDGNLDDHCSWNAGGSWNAVYIQHIDGTIAWYGHLKQNSLTSKTV</sequence>
<evidence type="ECO:0008006" key="2">
    <source>
        <dbReference type="Google" id="ProtNLM"/>
    </source>
</evidence>
<reference evidence="1" key="1">
    <citation type="submission" date="2018-05" db="EMBL/GenBank/DDBJ databases">
        <authorList>
            <person name="Lanie J.A."/>
            <person name="Ng W.-L."/>
            <person name="Kazmierczak K.M."/>
            <person name="Andrzejewski T.M."/>
            <person name="Davidsen T.M."/>
            <person name="Wayne K.J."/>
            <person name="Tettelin H."/>
            <person name="Glass J.I."/>
            <person name="Rusch D."/>
            <person name="Podicherti R."/>
            <person name="Tsui H.-C.T."/>
            <person name="Winkler M.E."/>
        </authorList>
    </citation>
    <scope>NUCLEOTIDE SEQUENCE</scope>
</reference>
<dbReference type="Gene3D" id="2.70.70.10">
    <property type="entry name" value="Glucose Permease (Domain IIA)"/>
    <property type="match status" value="1"/>
</dbReference>
<feature type="non-terminal residue" evidence="1">
    <location>
        <position position="1"/>
    </location>
</feature>
<organism evidence="1">
    <name type="scientific">marine metagenome</name>
    <dbReference type="NCBI Taxonomy" id="408172"/>
    <lineage>
        <taxon>unclassified sequences</taxon>
        <taxon>metagenomes</taxon>
        <taxon>ecological metagenomes</taxon>
    </lineage>
</organism>
<name>A0A382U4C6_9ZZZZ</name>
<dbReference type="EMBL" id="UINC01141397">
    <property type="protein sequence ID" value="SVD29103.1"/>
    <property type="molecule type" value="Genomic_DNA"/>
</dbReference>
<dbReference type="SUPFAM" id="SSF51261">
    <property type="entry name" value="Duplicated hybrid motif"/>
    <property type="match status" value="1"/>
</dbReference>
<proteinExistence type="predicted"/>
<protein>
    <recommendedName>
        <fullName evidence="2">Peptidase M23 domain-containing protein</fullName>
    </recommendedName>
</protein>
<evidence type="ECO:0000313" key="1">
    <source>
        <dbReference type="EMBL" id="SVD29103.1"/>
    </source>
</evidence>
<feature type="non-terminal residue" evidence="1">
    <location>
        <position position="200"/>
    </location>
</feature>
<dbReference type="InterPro" id="IPR011055">
    <property type="entry name" value="Dup_hybrid_motif"/>
</dbReference>